<sequence length="106" mass="12347">MSEFNQGAFSVYLRRCAQAAHNDSGGGSITFYTRPRERRVTPPPRDSLQRYNRTHLSPRCHPRRCTTKTFTLSRRTISFLVVNPITILILISLLFRTQSYFGVRFH</sequence>
<keyword evidence="2" id="KW-0472">Membrane</keyword>
<accession>A0A4C1YE36</accession>
<evidence type="ECO:0000313" key="3">
    <source>
        <dbReference type="EMBL" id="GBP73254.1"/>
    </source>
</evidence>
<evidence type="ECO:0000256" key="1">
    <source>
        <dbReference type="SAM" id="MobiDB-lite"/>
    </source>
</evidence>
<name>A0A4C1YE36_EUMVA</name>
<protein>
    <submittedName>
        <fullName evidence="3">Uncharacterized protein</fullName>
    </submittedName>
</protein>
<keyword evidence="2" id="KW-1133">Transmembrane helix</keyword>
<organism evidence="3 4">
    <name type="scientific">Eumeta variegata</name>
    <name type="common">Bagworm moth</name>
    <name type="synonym">Eumeta japonica</name>
    <dbReference type="NCBI Taxonomy" id="151549"/>
    <lineage>
        <taxon>Eukaryota</taxon>
        <taxon>Metazoa</taxon>
        <taxon>Ecdysozoa</taxon>
        <taxon>Arthropoda</taxon>
        <taxon>Hexapoda</taxon>
        <taxon>Insecta</taxon>
        <taxon>Pterygota</taxon>
        <taxon>Neoptera</taxon>
        <taxon>Endopterygota</taxon>
        <taxon>Lepidoptera</taxon>
        <taxon>Glossata</taxon>
        <taxon>Ditrysia</taxon>
        <taxon>Tineoidea</taxon>
        <taxon>Psychidae</taxon>
        <taxon>Oiketicinae</taxon>
        <taxon>Eumeta</taxon>
    </lineage>
</organism>
<keyword evidence="4" id="KW-1185">Reference proteome</keyword>
<feature type="region of interest" description="Disordered" evidence="1">
    <location>
        <begin position="21"/>
        <end position="51"/>
    </location>
</feature>
<feature type="transmembrane region" description="Helical" evidence="2">
    <location>
        <begin position="77"/>
        <end position="95"/>
    </location>
</feature>
<gene>
    <name evidence="3" type="ORF">EVAR_55020_1</name>
</gene>
<keyword evidence="2" id="KW-0812">Transmembrane</keyword>
<evidence type="ECO:0000256" key="2">
    <source>
        <dbReference type="SAM" id="Phobius"/>
    </source>
</evidence>
<reference evidence="3 4" key="1">
    <citation type="journal article" date="2019" name="Commun. Biol.">
        <title>The bagworm genome reveals a unique fibroin gene that provides high tensile strength.</title>
        <authorList>
            <person name="Kono N."/>
            <person name="Nakamura H."/>
            <person name="Ohtoshi R."/>
            <person name="Tomita M."/>
            <person name="Numata K."/>
            <person name="Arakawa K."/>
        </authorList>
    </citation>
    <scope>NUCLEOTIDE SEQUENCE [LARGE SCALE GENOMIC DNA]</scope>
</reference>
<dbReference type="EMBL" id="BGZK01001167">
    <property type="protein sequence ID" value="GBP73254.1"/>
    <property type="molecule type" value="Genomic_DNA"/>
</dbReference>
<comment type="caution">
    <text evidence="3">The sequence shown here is derived from an EMBL/GenBank/DDBJ whole genome shotgun (WGS) entry which is preliminary data.</text>
</comment>
<dbReference type="Proteomes" id="UP000299102">
    <property type="component" value="Unassembled WGS sequence"/>
</dbReference>
<dbReference type="AlphaFoldDB" id="A0A4C1YE36"/>
<evidence type="ECO:0000313" key="4">
    <source>
        <dbReference type="Proteomes" id="UP000299102"/>
    </source>
</evidence>
<proteinExistence type="predicted"/>